<comment type="similarity">
    <text evidence="2">Belongs to the glycosyl hydrolase 29 family.</text>
</comment>
<keyword evidence="5" id="KW-0378">Hydrolase</keyword>
<dbReference type="SMART" id="SM00812">
    <property type="entry name" value="Alpha_L_fucos"/>
    <property type="match status" value="1"/>
</dbReference>
<evidence type="ECO:0000313" key="15">
    <source>
        <dbReference type="Proteomes" id="UP001177023"/>
    </source>
</evidence>
<dbReference type="FunFam" id="3.20.20.80:FF:000027">
    <property type="entry name" value="Alpha-L-fucosidase"/>
    <property type="match status" value="1"/>
</dbReference>
<gene>
    <name evidence="14" type="ORF">MSPICULIGERA_LOCUS21987</name>
</gene>
<dbReference type="Pfam" id="PF01120">
    <property type="entry name" value="Alpha_L_fucos"/>
    <property type="match status" value="1"/>
</dbReference>
<dbReference type="Proteomes" id="UP001177023">
    <property type="component" value="Unassembled WGS sequence"/>
</dbReference>
<evidence type="ECO:0000256" key="1">
    <source>
        <dbReference type="ARBA" id="ARBA00004071"/>
    </source>
</evidence>
<sequence length="1046" mass="118838">MISAVLVLLFATVTVAKYAPTWDSIDSRPLPTWYDDAKFGIFMHWGAYSVPAFREWFWWYWQGPHPDKATIEYVSKNYAPDWSYADFARDFKAELFNADEFRNIVNASGAKYFVLTSKHHEGFTMWPSKTSWNWNSVNVGPKRDIVGELKKSFAKSDIHFGLYFSLFEWFHPQYLEDVAKNTSTYVQQVSYPQLLEIVNTYEPDVIWSDGDWDMSEDYWKSKEFLAWLYNESPVKDKVVTNDRWGKGVMGKHGGFMTYQDHYDPGTLLPRKWENCLTLDKESWGNRRTMTSEDVRTAYDVIEQIARTISCGGNVLLNVGPDSHGKIPPIFEDRLREIGKFVHANKDAIYGSKPWVHQNDSGNIWYTSRLRSEATRNPLFNPQDEHDTIIYAWILDVKHPNYTLSHVRATDKTKISILSTGTVLNQSRTQEGKLTVLLDLFFVFRMLLSLLIFIYIPLILCQEAAKPKPYELMAQRFMATLPELPQVIQGQMQGNPDGLKKMVSSVLGDSLISKLALDPVGTAEGLGVSMDALGLNKTDVMAKLNNATNGLAGSFLNKDGSKAESGMGLQNLLFATTPSTTTVMYMDGRPISQDELENYIKYIAESVLSALKRNGITQTTTALPPQPSVDTLSNFDMGLVDPVRMGEVNHLLRRAPQKFDTLDSDDGQLPIAPLDPTIDSVLTTLRTKSFSGLSVGVLQNELIEQKKRIEEQRKMEEELRKKEKELEEQRMEMERQLQKQLHSWHSSFNDAPPGFEMPTLPPMMEFEDNKMPEIPPSQDIMISDDNLLPPQGLPEPTRAQMESPSPPGTEEKYFSPPKISVKPSSSRNFFPVPEIKDELPELPPQIKSPLSQLRYAPRHLDTTIDTKEITMPSNCECVTTTMEKMAGDWYTVLGSDNSARKTQSNVAKLIGKSSIQMQCQKYEIIASGADEGQVNWMFKTTTSSKLKQYAGTINSLDGIIASMNLRNRKGRETSTQFCVLKTGGNSRYEYMVTVDPEGACNEATLWVRSPEHFFDHDNFELRKYLKHKISQKEMDPMNILSFGGECR</sequence>
<evidence type="ECO:0000256" key="11">
    <source>
        <dbReference type="SAM" id="MobiDB-lite"/>
    </source>
</evidence>
<reference evidence="14" key="1">
    <citation type="submission" date="2023-06" db="EMBL/GenBank/DDBJ databases">
        <authorList>
            <person name="Delattre M."/>
        </authorList>
    </citation>
    <scope>NUCLEOTIDE SEQUENCE</scope>
    <source>
        <strain evidence="14">AF72</strain>
    </source>
</reference>
<dbReference type="PANTHER" id="PTHR10030">
    <property type="entry name" value="ALPHA-L-FUCOSIDASE"/>
    <property type="match status" value="1"/>
</dbReference>
<dbReference type="InterPro" id="IPR000933">
    <property type="entry name" value="Glyco_hydro_29"/>
</dbReference>
<evidence type="ECO:0000256" key="12">
    <source>
        <dbReference type="SAM" id="SignalP"/>
    </source>
</evidence>
<evidence type="ECO:0000256" key="2">
    <source>
        <dbReference type="ARBA" id="ARBA00007951"/>
    </source>
</evidence>
<dbReference type="InterPro" id="IPR016286">
    <property type="entry name" value="FUC_metazoa-typ"/>
</dbReference>
<comment type="function">
    <text evidence="1">Alpha-L-fucosidase is responsible for hydrolyzing the alpha-1,6-linked fucose joined to the reducing-end N-acetylglucosamine of the carbohydrate moieties of glycoproteins.</text>
</comment>
<evidence type="ECO:0000256" key="6">
    <source>
        <dbReference type="ARBA" id="ARBA00023180"/>
    </source>
</evidence>
<dbReference type="InterPro" id="IPR017853">
    <property type="entry name" value="GH"/>
</dbReference>
<dbReference type="GO" id="GO:0005764">
    <property type="term" value="C:lysosome"/>
    <property type="evidence" value="ECO:0007669"/>
    <property type="project" value="TreeGrafter"/>
</dbReference>
<evidence type="ECO:0000256" key="4">
    <source>
        <dbReference type="ARBA" id="ARBA00022729"/>
    </source>
</evidence>
<keyword evidence="15" id="KW-1185">Reference proteome</keyword>
<evidence type="ECO:0000256" key="9">
    <source>
        <dbReference type="ARBA" id="ARBA00081661"/>
    </source>
</evidence>
<evidence type="ECO:0000256" key="10">
    <source>
        <dbReference type="SAM" id="Coils"/>
    </source>
</evidence>
<keyword evidence="10" id="KW-0175">Coiled coil</keyword>
<evidence type="ECO:0000259" key="13">
    <source>
        <dbReference type="Pfam" id="PF01120"/>
    </source>
</evidence>
<dbReference type="GO" id="GO:0006004">
    <property type="term" value="P:fucose metabolic process"/>
    <property type="evidence" value="ECO:0007669"/>
    <property type="project" value="InterPro"/>
</dbReference>
<evidence type="ECO:0000256" key="8">
    <source>
        <dbReference type="ARBA" id="ARBA00074133"/>
    </source>
</evidence>
<feature type="compositionally biased region" description="Low complexity" evidence="11">
    <location>
        <begin position="814"/>
        <end position="824"/>
    </location>
</feature>
<evidence type="ECO:0000313" key="14">
    <source>
        <dbReference type="EMBL" id="CAJ0583919.1"/>
    </source>
</evidence>
<name>A0AA36DA44_9BILA</name>
<feature type="coiled-coil region" evidence="10">
    <location>
        <begin position="694"/>
        <end position="742"/>
    </location>
</feature>
<keyword evidence="7" id="KW-0326">Glycosidase</keyword>
<dbReference type="GO" id="GO:0016139">
    <property type="term" value="P:glycoside catabolic process"/>
    <property type="evidence" value="ECO:0007669"/>
    <property type="project" value="TreeGrafter"/>
</dbReference>
<feature type="domain" description="Glycoside hydrolase family 29 N-terminal" evidence="13">
    <location>
        <begin position="14"/>
        <end position="345"/>
    </location>
</feature>
<keyword evidence="4 12" id="KW-0732">Signal</keyword>
<dbReference type="SUPFAM" id="SSF51445">
    <property type="entry name" value="(Trans)glycosidases"/>
    <property type="match status" value="1"/>
</dbReference>
<dbReference type="Gene3D" id="3.20.20.80">
    <property type="entry name" value="Glycosidases"/>
    <property type="match status" value="1"/>
</dbReference>
<protein>
    <recommendedName>
        <fullName evidence="8">Putative alpha-L-fucosidase</fullName>
        <ecNumber evidence="3">3.2.1.51</ecNumber>
    </recommendedName>
    <alternativeName>
        <fullName evidence="9">Alpha-L-fucoside fucohydrolase</fullName>
    </alternativeName>
</protein>
<evidence type="ECO:0000256" key="3">
    <source>
        <dbReference type="ARBA" id="ARBA00012662"/>
    </source>
</evidence>
<feature type="signal peptide" evidence="12">
    <location>
        <begin position="1"/>
        <end position="16"/>
    </location>
</feature>
<feature type="region of interest" description="Disordered" evidence="11">
    <location>
        <begin position="784"/>
        <end position="824"/>
    </location>
</feature>
<dbReference type="GO" id="GO:0004560">
    <property type="term" value="F:alpha-L-fucosidase activity"/>
    <property type="evidence" value="ECO:0007669"/>
    <property type="project" value="UniProtKB-EC"/>
</dbReference>
<dbReference type="EMBL" id="CATQJA010002665">
    <property type="protein sequence ID" value="CAJ0583919.1"/>
    <property type="molecule type" value="Genomic_DNA"/>
</dbReference>
<feature type="chain" id="PRO_5041208665" description="Putative alpha-L-fucosidase" evidence="12">
    <location>
        <begin position="17"/>
        <end position="1046"/>
    </location>
</feature>
<evidence type="ECO:0000256" key="5">
    <source>
        <dbReference type="ARBA" id="ARBA00022801"/>
    </source>
</evidence>
<comment type="caution">
    <text evidence="14">The sequence shown here is derived from an EMBL/GenBank/DDBJ whole genome shotgun (WGS) entry which is preliminary data.</text>
</comment>
<evidence type="ECO:0000256" key="7">
    <source>
        <dbReference type="ARBA" id="ARBA00023295"/>
    </source>
</evidence>
<organism evidence="14 15">
    <name type="scientific">Mesorhabditis spiculigera</name>
    <dbReference type="NCBI Taxonomy" id="96644"/>
    <lineage>
        <taxon>Eukaryota</taxon>
        <taxon>Metazoa</taxon>
        <taxon>Ecdysozoa</taxon>
        <taxon>Nematoda</taxon>
        <taxon>Chromadorea</taxon>
        <taxon>Rhabditida</taxon>
        <taxon>Rhabditina</taxon>
        <taxon>Rhabditomorpha</taxon>
        <taxon>Rhabditoidea</taxon>
        <taxon>Rhabditidae</taxon>
        <taxon>Mesorhabditinae</taxon>
        <taxon>Mesorhabditis</taxon>
    </lineage>
</organism>
<dbReference type="PRINTS" id="PR00741">
    <property type="entry name" value="GLHYDRLASE29"/>
</dbReference>
<accession>A0AA36DA44</accession>
<proteinExistence type="inferred from homology"/>
<dbReference type="InterPro" id="IPR018526">
    <property type="entry name" value="Glyco_hydro_29_CS"/>
</dbReference>
<dbReference type="InterPro" id="IPR057739">
    <property type="entry name" value="Glyco_hydro_29_N"/>
</dbReference>
<dbReference type="PANTHER" id="PTHR10030:SF37">
    <property type="entry name" value="ALPHA-L-FUCOSIDASE-RELATED"/>
    <property type="match status" value="1"/>
</dbReference>
<feature type="non-terminal residue" evidence="14">
    <location>
        <position position="1"/>
    </location>
</feature>
<dbReference type="EC" id="3.2.1.51" evidence="3"/>
<dbReference type="AlphaFoldDB" id="A0AA36DA44"/>
<keyword evidence="6" id="KW-0325">Glycoprotein</keyword>
<dbReference type="PROSITE" id="PS00385">
    <property type="entry name" value="ALPHA_L_FUCOSIDASE"/>
    <property type="match status" value="1"/>
</dbReference>